<dbReference type="Pfam" id="PF00001">
    <property type="entry name" value="7tm_1"/>
    <property type="match status" value="1"/>
</dbReference>
<keyword evidence="11" id="KW-1185">Reference proteome</keyword>
<feature type="transmembrane region" description="Helical" evidence="9">
    <location>
        <begin position="123"/>
        <end position="152"/>
    </location>
</feature>
<feature type="domain" description="G-protein coupled receptors family 1 profile" evidence="10">
    <location>
        <begin position="72"/>
        <end position="352"/>
    </location>
</feature>
<accession>A0A8B7ZHH5</accession>
<evidence type="ECO:0000313" key="12">
    <source>
        <dbReference type="RefSeq" id="XP_022105039.1"/>
    </source>
</evidence>
<evidence type="ECO:0000256" key="4">
    <source>
        <dbReference type="ARBA" id="ARBA00022989"/>
    </source>
</evidence>
<keyword evidence="6 9" id="KW-0472">Membrane</keyword>
<evidence type="ECO:0000256" key="8">
    <source>
        <dbReference type="ARBA" id="ARBA00023224"/>
    </source>
</evidence>
<evidence type="ECO:0000256" key="7">
    <source>
        <dbReference type="ARBA" id="ARBA00023170"/>
    </source>
</evidence>
<evidence type="ECO:0000256" key="6">
    <source>
        <dbReference type="ARBA" id="ARBA00023136"/>
    </source>
</evidence>
<proteinExistence type="predicted"/>
<dbReference type="SUPFAM" id="SSF81321">
    <property type="entry name" value="Family A G protein-coupled receptor-like"/>
    <property type="match status" value="1"/>
</dbReference>
<name>A0A8B7ZHH5_ACAPL</name>
<gene>
    <name evidence="12" type="primary">LOC110986971</name>
</gene>
<keyword evidence="4 9" id="KW-1133">Transmembrane helix</keyword>
<keyword evidence="5" id="KW-0297">G-protein coupled receptor</keyword>
<keyword evidence="3 9" id="KW-0812">Transmembrane</keyword>
<feature type="transmembrane region" description="Helical" evidence="9">
    <location>
        <begin position="56"/>
        <end position="81"/>
    </location>
</feature>
<evidence type="ECO:0000259" key="10">
    <source>
        <dbReference type="PROSITE" id="PS50262"/>
    </source>
</evidence>
<feature type="transmembrane region" description="Helical" evidence="9">
    <location>
        <begin position="308"/>
        <end position="329"/>
    </location>
</feature>
<comment type="subcellular location">
    <subcellularLocation>
        <location evidence="1">Cell membrane</location>
        <topology evidence="1">Multi-pass membrane protein</topology>
    </subcellularLocation>
</comment>
<feature type="transmembrane region" description="Helical" evidence="9">
    <location>
        <begin position="335"/>
        <end position="354"/>
    </location>
</feature>
<keyword evidence="7" id="KW-0675">Receptor</keyword>
<feature type="transmembrane region" description="Helical" evidence="9">
    <location>
        <begin position="93"/>
        <end position="117"/>
    </location>
</feature>
<dbReference type="KEGG" id="aplc:110986971"/>
<dbReference type="GO" id="GO:0004930">
    <property type="term" value="F:G protein-coupled receptor activity"/>
    <property type="evidence" value="ECO:0007669"/>
    <property type="project" value="UniProtKB-KW"/>
</dbReference>
<dbReference type="GeneID" id="110986971"/>
<evidence type="ECO:0000313" key="11">
    <source>
        <dbReference type="Proteomes" id="UP000694845"/>
    </source>
</evidence>
<dbReference type="AlphaFoldDB" id="A0A8B7ZHH5"/>
<evidence type="ECO:0000256" key="9">
    <source>
        <dbReference type="SAM" id="Phobius"/>
    </source>
</evidence>
<protein>
    <submittedName>
        <fullName evidence="12">Melatonin receptor type 1B-like</fullName>
    </submittedName>
</protein>
<organism evidence="11 12">
    <name type="scientific">Acanthaster planci</name>
    <name type="common">Crown-of-thorns starfish</name>
    <dbReference type="NCBI Taxonomy" id="133434"/>
    <lineage>
        <taxon>Eukaryota</taxon>
        <taxon>Metazoa</taxon>
        <taxon>Echinodermata</taxon>
        <taxon>Eleutherozoa</taxon>
        <taxon>Asterozoa</taxon>
        <taxon>Asteroidea</taxon>
        <taxon>Valvatacea</taxon>
        <taxon>Valvatida</taxon>
        <taxon>Acanthasteridae</taxon>
        <taxon>Acanthaster</taxon>
    </lineage>
</organism>
<reference evidence="12" key="1">
    <citation type="submission" date="2025-08" db="UniProtKB">
        <authorList>
            <consortium name="RefSeq"/>
        </authorList>
    </citation>
    <scope>IDENTIFICATION</scope>
</reference>
<dbReference type="PANTHER" id="PTHR24228">
    <property type="entry name" value="B2 BRADYKININ RECEPTOR/ANGIOTENSIN II RECEPTOR"/>
    <property type="match status" value="1"/>
</dbReference>
<dbReference type="Proteomes" id="UP000694845">
    <property type="component" value="Unplaced"/>
</dbReference>
<sequence length="397" mass="44072">MDVTTDMGTDKLTFNSTENPSLNFNDVGAGSLPTDNAAFNSTKNPPFEFSDYTQRVIVATLFLSVAVLGIFGNTLVILAVLLSRKVRTATNAFVVNLSVADLLTCLVIPWNAVALLGREGLPVGVWVCSVTAVVQNAAVGCSVFSLVFIGLNRLLLITRPRTTYYKIYTPKKIVVWLVLVWLIPLFITLLPSLMNIGGFTYNKKYHTCGSTTSQTSSHIYNIIVGGVVYPILLIIIIACYLLIWRHLKHHTKKMANAQQIEATPSIPSTISMGYTGSDDMKLSHVNQKSLKADNSQLGRRQSAITKNMFFVVCAFMLCVTPYAVVAMYGDSPARPYLFALFFFNSCVNPIIYGTKHRDFKAIFRYILRPQWANIPEPSGFFKVLRRSKCCWVSDQSG</sequence>
<dbReference type="Gene3D" id="1.20.1070.10">
    <property type="entry name" value="Rhodopsin 7-helix transmembrane proteins"/>
    <property type="match status" value="1"/>
</dbReference>
<keyword evidence="8" id="KW-0807">Transducer</keyword>
<feature type="transmembrane region" description="Helical" evidence="9">
    <location>
        <begin position="173"/>
        <end position="199"/>
    </location>
</feature>
<dbReference type="InterPro" id="IPR000276">
    <property type="entry name" value="GPCR_Rhodpsn"/>
</dbReference>
<dbReference type="PANTHER" id="PTHR24228:SF72">
    <property type="entry name" value="G-PROTEIN COUPLED RECEPTORS FAMILY 1 PROFILE DOMAIN-CONTAINING PROTEIN"/>
    <property type="match status" value="1"/>
</dbReference>
<dbReference type="OrthoDB" id="10042731at2759"/>
<dbReference type="InterPro" id="IPR017452">
    <property type="entry name" value="GPCR_Rhodpsn_7TM"/>
</dbReference>
<evidence type="ECO:0000256" key="1">
    <source>
        <dbReference type="ARBA" id="ARBA00004651"/>
    </source>
</evidence>
<evidence type="ECO:0000256" key="5">
    <source>
        <dbReference type="ARBA" id="ARBA00023040"/>
    </source>
</evidence>
<dbReference type="CDD" id="cd00637">
    <property type="entry name" value="7tm_classA_rhodopsin-like"/>
    <property type="match status" value="1"/>
</dbReference>
<evidence type="ECO:0000256" key="3">
    <source>
        <dbReference type="ARBA" id="ARBA00022692"/>
    </source>
</evidence>
<keyword evidence="2" id="KW-1003">Cell membrane</keyword>
<feature type="transmembrane region" description="Helical" evidence="9">
    <location>
        <begin position="219"/>
        <end position="244"/>
    </location>
</feature>
<evidence type="ECO:0000256" key="2">
    <source>
        <dbReference type="ARBA" id="ARBA00022475"/>
    </source>
</evidence>
<dbReference type="OMA" id="WANIPEP"/>
<dbReference type="RefSeq" id="XP_022105039.1">
    <property type="nucleotide sequence ID" value="XM_022249347.1"/>
</dbReference>
<dbReference type="SMART" id="SM01381">
    <property type="entry name" value="7TM_GPCR_Srsx"/>
    <property type="match status" value="1"/>
</dbReference>
<dbReference type="GO" id="GO:0005886">
    <property type="term" value="C:plasma membrane"/>
    <property type="evidence" value="ECO:0007669"/>
    <property type="project" value="UniProtKB-SubCell"/>
</dbReference>
<dbReference type="PROSITE" id="PS50262">
    <property type="entry name" value="G_PROTEIN_RECEP_F1_2"/>
    <property type="match status" value="1"/>
</dbReference>
<dbReference type="PRINTS" id="PR00237">
    <property type="entry name" value="GPCRRHODOPSN"/>
</dbReference>